<protein>
    <submittedName>
        <fullName evidence="2">Uncharacterized protein</fullName>
    </submittedName>
</protein>
<dbReference type="AlphaFoldDB" id="A0A4Y8PEJ5"/>
<gene>
    <name evidence="2" type="ORF">A7Q10_11185</name>
</gene>
<dbReference type="EMBL" id="LXQC01000117">
    <property type="protein sequence ID" value="TFE70108.1"/>
    <property type="molecule type" value="Genomic_DNA"/>
</dbReference>
<keyword evidence="3" id="KW-1185">Reference proteome</keyword>
<accession>A0A4Y8PEJ5</accession>
<evidence type="ECO:0000256" key="1">
    <source>
        <dbReference type="SAM" id="MobiDB-lite"/>
    </source>
</evidence>
<feature type="region of interest" description="Disordered" evidence="1">
    <location>
        <begin position="1"/>
        <end position="57"/>
    </location>
</feature>
<evidence type="ECO:0000313" key="3">
    <source>
        <dbReference type="Proteomes" id="UP000297713"/>
    </source>
</evidence>
<reference evidence="2 3" key="1">
    <citation type="submission" date="2016-05" db="EMBL/GenBank/DDBJ databases">
        <title>Diversity and Homogeneity among Thermoacidophilic Verrucomicrobia Methanotrophs Linked with Geographical Origin.</title>
        <authorList>
            <person name="Erikstad H.-A."/>
            <person name="Smestad N.B."/>
            <person name="Ceballos R.M."/>
            <person name="Birkeland N.-K."/>
        </authorList>
    </citation>
    <scope>NUCLEOTIDE SEQUENCE [LARGE SCALE GENOMIC DNA]</scope>
    <source>
        <strain evidence="2 3">Phi</strain>
    </source>
</reference>
<dbReference type="Proteomes" id="UP000297713">
    <property type="component" value="Unassembled WGS sequence"/>
</dbReference>
<organism evidence="2 3">
    <name type="scientific">Methylacidiphilum caldifontis</name>
    <dbReference type="NCBI Taxonomy" id="2795386"/>
    <lineage>
        <taxon>Bacteria</taxon>
        <taxon>Pseudomonadati</taxon>
        <taxon>Verrucomicrobiota</taxon>
        <taxon>Methylacidiphilae</taxon>
        <taxon>Methylacidiphilales</taxon>
        <taxon>Methylacidiphilaceae</taxon>
        <taxon>Methylacidiphilum (ex Ratnadevi et al. 2023)</taxon>
    </lineage>
</organism>
<name>A0A4Y8PEJ5_9BACT</name>
<comment type="caution">
    <text evidence="2">The sequence shown here is derived from an EMBL/GenBank/DDBJ whole genome shotgun (WGS) entry which is preliminary data.</text>
</comment>
<sequence length="181" mass="19355">MDAVDDESGRAICSDLDASGDHPVHPRSPNPAAPAEDSTPKPPPAGAAAPSAQEARTTRVMNTDPLPQAARLGPTFQGWECTRCGVVDASEVVDLPDEGPVHAGGYVACWAACHPVEILINDPRRWANDGILRLQALATEVLRLREALALIAHTQTTPERYRQMAQRALRGEVITSEADLP</sequence>
<proteinExistence type="predicted"/>
<evidence type="ECO:0000313" key="2">
    <source>
        <dbReference type="EMBL" id="TFE70108.1"/>
    </source>
</evidence>